<dbReference type="InterPro" id="IPR001258">
    <property type="entry name" value="NHL_repeat"/>
</dbReference>
<dbReference type="InterPro" id="IPR011042">
    <property type="entry name" value="6-blade_b-propeller_TolB-like"/>
</dbReference>
<dbReference type="PROSITE" id="PS51125">
    <property type="entry name" value="NHL"/>
    <property type="match status" value="1"/>
</dbReference>
<evidence type="ECO:0000256" key="2">
    <source>
        <dbReference type="PROSITE-ProRule" id="PRU00504"/>
    </source>
</evidence>
<gene>
    <name evidence="3" type="ORF">KXQ929_LOCUS40032</name>
    <name evidence="4" type="ORF">KXQ929_LOCUS43985</name>
</gene>
<dbReference type="SUPFAM" id="SSF101898">
    <property type="entry name" value="NHL repeat"/>
    <property type="match status" value="1"/>
</dbReference>
<evidence type="ECO:0000313" key="4">
    <source>
        <dbReference type="EMBL" id="CAF4272801.1"/>
    </source>
</evidence>
<dbReference type="Proteomes" id="UP000663868">
    <property type="component" value="Unassembled WGS sequence"/>
</dbReference>
<evidence type="ECO:0000313" key="3">
    <source>
        <dbReference type="EMBL" id="CAF4199699.1"/>
    </source>
</evidence>
<dbReference type="EMBL" id="CAJOBB010008031">
    <property type="protein sequence ID" value="CAF4199699.1"/>
    <property type="molecule type" value="Genomic_DNA"/>
</dbReference>
<feature type="non-terminal residue" evidence="3">
    <location>
        <position position="1"/>
    </location>
</feature>
<dbReference type="Gene3D" id="2.120.10.30">
    <property type="entry name" value="TolB, C-terminal domain"/>
    <property type="match status" value="1"/>
</dbReference>
<reference evidence="3" key="1">
    <citation type="submission" date="2021-02" db="EMBL/GenBank/DDBJ databases">
        <authorList>
            <person name="Nowell W R."/>
        </authorList>
    </citation>
    <scope>NUCLEOTIDE SEQUENCE</scope>
</reference>
<dbReference type="AlphaFoldDB" id="A0A820AZW5"/>
<feature type="repeat" description="NHL" evidence="2">
    <location>
        <begin position="18"/>
        <end position="55"/>
    </location>
</feature>
<dbReference type="EMBL" id="CAJOBB010012191">
    <property type="protein sequence ID" value="CAF4272801.1"/>
    <property type="molecule type" value="Genomic_DNA"/>
</dbReference>
<organism evidence="3 5">
    <name type="scientific">Adineta steineri</name>
    <dbReference type="NCBI Taxonomy" id="433720"/>
    <lineage>
        <taxon>Eukaryota</taxon>
        <taxon>Metazoa</taxon>
        <taxon>Spiralia</taxon>
        <taxon>Gnathifera</taxon>
        <taxon>Rotifera</taxon>
        <taxon>Eurotatoria</taxon>
        <taxon>Bdelloidea</taxon>
        <taxon>Adinetida</taxon>
        <taxon>Adinetidae</taxon>
        <taxon>Adineta</taxon>
    </lineage>
</organism>
<evidence type="ECO:0000256" key="1">
    <source>
        <dbReference type="ARBA" id="ARBA00022737"/>
    </source>
</evidence>
<name>A0A820AZW5_9BILA</name>
<comment type="caution">
    <text evidence="3">The sequence shown here is derived from an EMBL/GenBank/DDBJ whole genome shotgun (WGS) entry which is preliminary data.</text>
</comment>
<keyword evidence="1" id="KW-0677">Repeat</keyword>
<evidence type="ECO:0000313" key="5">
    <source>
        <dbReference type="Proteomes" id="UP000663868"/>
    </source>
</evidence>
<protein>
    <recommendedName>
        <fullName evidence="6">NHL repeat-containing protein 2</fullName>
    </recommendedName>
</protein>
<accession>A0A820AZW5</accession>
<dbReference type="Pfam" id="PF01436">
    <property type="entry name" value="NHL"/>
    <property type="match status" value="1"/>
</dbReference>
<evidence type="ECO:0008006" key="6">
    <source>
        <dbReference type="Google" id="ProtNLM"/>
    </source>
</evidence>
<sequence length="57" mass="6170">CKESCKGSVVVGGNGNGKGQQPKQLNYPKGLSFDVEGNLYVVDCGNHRIQKFDIDLD</sequence>
<proteinExistence type="predicted"/>